<evidence type="ECO:0000256" key="2">
    <source>
        <dbReference type="ARBA" id="ARBA00022679"/>
    </source>
</evidence>
<gene>
    <name evidence="5" type="ORF">EPA99_07770</name>
</gene>
<protein>
    <submittedName>
        <fullName evidence="5">Acyltransferase</fullName>
    </submittedName>
</protein>
<evidence type="ECO:0000313" key="5">
    <source>
        <dbReference type="EMBL" id="RXR06676.1"/>
    </source>
</evidence>
<name>A0A4V1N1A5_9GAMM</name>
<dbReference type="SUPFAM" id="SSF69593">
    <property type="entry name" value="Glycerol-3-phosphate (1)-acyltransferase"/>
    <property type="match status" value="1"/>
</dbReference>
<accession>A0A4V1N1A5</accession>
<dbReference type="PANTHER" id="PTHR10434">
    <property type="entry name" value="1-ACYL-SN-GLYCEROL-3-PHOSPHATE ACYLTRANSFERASE"/>
    <property type="match status" value="1"/>
</dbReference>
<proteinExistence type="predicted"/>
<feature type="domain" description="Phospholipid/glycerol acyltransferase" evidence="4">
    <location>
        <begin position="36"/>
        <end position="148"/>
    </location>
</feature>
<keyword evidence="3 5" id="KW-0012">Acyltransferase</keyword>
<dbReference type="CDD" id="cd07988">
    <property type="entry name" value="LPLAT_ABO13168-like"/>
    <property type="match status" value="1"/>
</dbReference>
<organism evidence="5 6">
    <name type="scientific">Pseudoxanthomonas composti</name>
    <dbReference type="NCBI Taxonomy" id="2137479"/>
    <lineage>
        <taxon>Bacteria</taxon>
        <taxon>Pseudomonadati</taxon>
        <taxon>Pseudomonadota</taxon>
        <taxon>Gammaproteobacteria</taxon>
        <taxon>Lysobacterales</taxon>
        <taxon>Lysobacteraceae</taxon>
        <taxon>Pseudoxanthomonas</taxon>
    </lineage>
</organism>
<evidence type="ECO:0000256" key="1">
    <source>
        <dbReference type="ARBA" id="ARBA00005189"/>
    </source>
</evidence>
<comment type="caution">
    <text evidence="5">The sequence shown here is derived from an EMBL/GenBank/DDBJ whole genome shotgun (WGS) entry which is preliminary data.</text>
</comment>
<reference evidence="5 6" key="1">
    <citation type="submission" date="2019-01" db="EMBL/GenBank/DDBJ databases">
        <title>Pseudoxanthomonas composti sp. nov., isolated from compost.</title>
        <authorList>
            <person name="Yang G."/>
        </authorList>
    </citation>
    <scope>NUCLEOTIDE SEQUENCE [LARGE SCALE GENOMIC DNA]</scope>
    <source>
        <strain evidence="5 6">GSS15</strain>
    </source>
</reference>
<keyword evidence="2 5" id="KW-0808">Transferase</keyword>
<evidence type="ECO:0000313" key="6">
    <source>
        <dbReference type="Proteomes" id="UP000289784"/>
    </source>
</evidence>
<dbReference type="RefSeq" id="WP_129470781.1">
    <property type="nucleotide sequence ID" value="NZ_SAWZ01000003.1"/>
</dbReference>
<dbReference type="EMBL" id="SAWZ01000003">
    <property type="protein sequence ID" value="RXR06676.1"/>
    <property type="molecule type" value="Genomic_DNA"/>
</dbReference>
<dbReference type="Pfam" id="PF01553">
    <property type="entry name" value="Acyltransferase"/>
    <property type="match status" value="1"/>
</dbReference>
<keyword evidence="6" id="KW-1185">Reference proteome</keyword>
<dbReference type="OrthoDB" id="9796839at2"/>
<evidence type="ECO:0000256" key="3">
    <source>
        <dbReference type="ARBA" id="ARBA00023315"/>
    </source>
</evidence>
<comment type="pathway">
    <text evidence="1">Lipid metabolism.</text>
</comment>
<dbReference type="AlphaFoldDB" id="A0A4V1N1A5"/>
<dbReference type="GO" id="GO:0003841">
    <property type="term" value="F:1-acylglycerol-3-phosphate O-acyltransferase activity"/>
    <property type="evidence" value="ECO:0007669"/>
    <property type="project" value="TreeGrafter"/>
</dbReference>
<evidence type="ECO:0000259" key="4">
    <source>
        <dbReference type="SMART" id="SM00563"/>
    </source>
</evidence>
<sequence>MPRVKPSRFFRWLGRNFLRLSGWRVVGQVPDVPRLVMIVAPHSSNWDGVWGMATKIALGFEVKVLAKSSLFWWPLSLLLHKLGVIPLDRSSPQGTVRQAVDAIRRADKMWFVVTPEGTRSRVDKWKTGFWKIARAAEVPIFMCYFHYPEKIVGMGELFYPTDDLEADMARIREYYRPWMGKTRGTV</sequence>
<dbReference type="Proteomes" id="UP000289784">
    <property type="component" value="Unassembled WGS sequence"/>
</dbReference>
<dbReference type="InterPro" id="IPR002123">
    <property type="entry name" value="Plipid/glycerol_acylTrfase"/>
</dbReference>
<dbReference type="PANTHER" id="PTHR10434:SF9">
    <property type="entry name" value="PHOSPHOLIPID_GLYCEROL ACYLTRANSFERASE DOMAIN-CONTAINING PROTEIN"/>
    <property type="match status" value="1"/>
</dbReference>
<dbReference type="GO" id="GO:0006654">
    <property type="term" value="P:phosphatidic acid biosynthetic process"/>
    <property type="evidence" value="ECO:0007669"/>
    <property type="project" value="TreeGrafter"/>
</dbReference>
<dbReference type="SMART" id="SM00563">
    <property type="entry name" value="PlsC"/>
    <property type="match status" value="1"/>
</dbReference>